<comment type="caution">
    <text evidence="1">The sequence shown here is derived from an EMBL/GenBank/DDBJ whole genome shotgun (WGS) entry which is preliminary data.</text>
</comment>
<dbReference type="EMBL" id="CM055736">
    <property type="protein sequence ID" value="KAJ8006897.1"/>
    <property type="molecule type" value="Genomic_DNA"/>
</dbReference>
<gene>
    <name evidence="1" type="ORF">DPEC_G00111980</name>
</gene>
<accession>A0ACC2GTK0</accession>
<keyword evidence="2" id="KW-1185">Reference proteome</keyword>
<proteinExistence type="predicted"/>
<protein>
    <submittedName>
        <fullName evidence="1">Uncharacterized protein</fullName>
    </submittedName>
</protein>
<organism evidence="1 2">
    <name type="scientific">Dallia pectoralis</name>
    <name type="common">Alaska blackfish</name>
    <dbReference type="NCBI Taxonomy" id="75939"/>
    <lineage>
        <taxon>Eukaryota</taxon>
        <taxon>Metazoa</taxon>
        <taxon>Chordata</taxon>
        <taxon>Craniata</taxon>
        <taxon>Vertebrata</taxon>
        <taxon>Euteleostomi</taxon>
        <taxon>Actinopterygii</taxon>
        <taxon>Neopterygii</taxon>
        <taxon>Teleostei</taxon>
        <taxon>Protacanthopterygii</taxon>
        <taxon>Esociformes</taxon>
        <taxon>Umbridae</taxon>
        <taxon>Dallia</taxon>
    </lineage>
</organism>
<evidence type="ECO:0000313" key="1">
    <source>
        <dbReference type="EMBL" id="KAJ8006897.1"/>
    </source>
</evidence>
<dbReference type="Proteomes" id="UP001157502">
    <property type="component" value="Chromosome 9"/>
</dbReference>
<name>A0ACC2GTK0_DALPE</name>
<reference evidence="1" key="1">
    <citation type="submission" date="2021-05" db="EMBL/GenBank/DDBJ databases">
        <authorList>
            <person name="Pan Q."/>
            <person name="Jouanno E."/>
            <person name="Zahm M."/>
            <person name="Klopp C."/>
            <person name="Cabau C."/>
            <person name="Louis A."/>
            <person name="Berthelot C."/>
            <person name="Parey E."/>
            <person name="Roest Crollius H."/>
            <person name="Montfort J."/>
            <person name="Robinson-Rechavi M."/>
            <person name="Bouchez O."/>
            <person name="Lampietro C."/>
            <person name="Lopez Roques C."/>
            <person name="Donnadieu C."/>
            <person name="Postlethwait J."/>
            <person name="Bobe J."/>
            <person name="Dillon D."/>
            <person name="Chandos A."/>
            <person name="von Hippel F."/>
            <person name="Guiguen Y."/>
        </authorList>
    </citation>
    <scope>NUCLEOTIDE SEQUENCE</scope>
    <source>
        <strain evidence="1">YG-Jan2019</strain>
    </source>
</reference>
<evidence type="ECO:0000313" key="2">
    <source>
        <dbReference type="Proteomes" id="UP001157502"/>
    </source>
</evidence>
<sequence length="100" mass="10400">MFAQRTQNYSMNCGSRAVCLHVASKSCLVIAGPERDPELSEEDPAGPADSQASSNFRSNLFLLEVSPACFSRSSAICSSTTSSSASTESSSACTSGNGQH</sequence>